<reference evidence="3 4" key="2">
    <citation type="submission" date="2015-05" db="EMBL/GenBank/DDBJ databases">
        <authorList>
            <person name="Morales-Cruz A."/>
            <person name="Amrine K.C."/>
            <person name="Cantu D."/>
        </authorList>
    </citation>
    <scope>NUCLEOTIDE SEQUENCE [LARGE SCALE GENOMIC DNA]</scope>
    <source>
        <strain evidence="3">UCRPC4</strain>
    </source>
</reference>
<reference evidence="3 4" key="1">
    <citation type="submission" date="2015-05" db="EMBL/GenBank/DDBJ databases">
        <title>Distinctive expansion of gene families associated with plant cell wall degradation and secondary metabolism in the genomes of grapevine trunk pathogens.</title>
        <authorList>
            <person name="Lawrence D.P."/>
            <person name="Travadon R."/>
            <person name="Rolshausen P.E."/>
            <person name="Baumgartner K."/>
        </authorList>
    </citation>
    <scope>NUCLEOTIDE SEQUENCE [LARGE SCALE GENOMIC DNA]</scope>
    <source>
        <strain evidence="3">UCRPC4</strain>
    </source>
</reference>
<feature type="compositionally biased region" description="Polar residues" evidence="2">
    <location>
        <begin position="83"/>
        <end position="117"/>
    </location>
</feature>
<feature type="region of interest" description="Disordered" evidence="2">
    <location>
        <begin position="440"/>
        <end position="460"/>
    </location>
</feature>
<feature type="region of interest" description="Disordered" evidence="2">
    <location>
        <begin position="224"/>
        <end position="243"/>
    </location>
</feature>
<evidence type="ECO:0000313" key="4">
    <source>
        <dbReference type="Proteomes" id="UP000053317"/>
    </source>
</evidence>
<name>A0A0G2ETY7_PHACM</name>
<feature type="compositionally biased region" description="Polar residues" evidence="2">
    <location>
        <begin position="12"/>
        <end position="38"/>
    </location>
</feature>
<evidence type="ECO:0000313" key="3">
    <source>
        <dbReference type="EMBL" id="KKY25611.1"/>
    </source>
</evidence>
<gene>
    <name evidence="3" type="ORF">UCRPC4_g01682</name>
</gene>
<proteinExistence type="predicted"/>
<comment type="caution">
    <text evidence="3">The sequence shown here is derived from an EMBL/GenBank/DDBJ whole genome shotgun (WGS) entry which is preliminary data.</text>
</comment>
<sequence length="932" mass="101839">MTRQKPRFMSPTFASSNQQASPQPRSRSVTPGSYASNEGSHKGWVSSAARRVGLAAKKRLNSSPLVISSPVPITAEDSPDAFTRTSQQTPNSQQPVDTATTGAESEDGPSTKTQKPSPLSLRDTVLIAKASSNDKPLPSLPVLNITTGSTPLVARRSLIDASDNRLTKCISTDSAKQALGEKWPVLSPQKTAVTGQSQGPERMESGEKSALQREHISVNDFTQVKSGNEHHSPKYHRSMPSGIDSRTLPKLGAQGGRLPLNEVENETSHRRGPIVSPEALVNDRAEKQIEIRASPDFFKHPRPKSQKVAAAYDSLAAFRSENYKKKISERSERSKTTISNGDWRKRPAGPKLLDGSPIRKRRPIADKQGSPHRRTALRRSPPRFARLLDQIENGSTNKHSRRSSIPLPSRPVQSAVQETANLVGSEAKAELDIKTVKGDAALNGRSGKDRPGSGRSDSVKSLSKFRIKRLSSQMPHHGPVLRISDSAEKLLLGSSSDDEETVSSKPILNPRPKKRNSFPDLRHPAVLKERRSLSASIGLPRSLTRSFTSRSLGSVDPQQPSHEFSTALLLGRRVGEAIDPFMDPPQRLARSNTQWPLKTEPLSTNSEDDEESPYSSPVQMRGETNMHNTVLSPVVESPFSRRRQVFHEATELPGTSTPSHHSSMIRPPLPERTTSLNPPDPAAEGPDSVPKVSKAAFHGLVSHDRDRESRVTKALQVQPGQPTTTSRNMSSSLRSLFVKKSPYQTASNLAASIGSSGEHGSSGTRQLQGSMTTYSNSLPLRKYTSARSRQGGEITPPVLQYATVPRPSRAVHGVIRQEIEEEGFPILGAGRDTSSEEADNMSEDQVLVQITTRVLELAKMQGTPMQKERCLRLGKILVDAINASREAERAAEKAKAEATKAEMQSCATRKHVMEIASTINSMFEEDKPQCFV</sequence>
<keyword evidence="4" id="KW-1185">Reference proteome</keyword>
<accession>A0A0G2ETY7</accession>
<dbReference type="AlphaFoldDB" id="A0A0G2ETY7"/>
<evidence type="ECO:0000256" key="1">
    <source>
        <dbReference type="SAM" id="Coils"/>
    </source>
</evidence>
<feature type="coiled-coil region" evidence="1">
    <location>
        <begin position="877"/>
        <end position="904"/>
    </location>
</feature>
<feature type="compositionally biased region" description="Basic residues" evidence="2">
    <location>
        <begin position="370"/>
        <end position="381"/>
    </location>
</feature>
<evidence type="ECO:0000256" key="2">
    <source>
        <dbReference type="SAM" id="MobiDB-lite"/>
    </source>
</evidence>
<feature type="region of interest" description="Disordered" evidence="2">
    <location>
        <begin position="1"/>
        <end position="121"/>
    </location>
</feature>
<dbReference type="Proteomes" id="UP000053317">
    <property type="component" value="Unassembled WGS sequence"/>
</dbReference>
<feature type="region of interest" description="Disordered" evidence="2">
    <location>
        <begin position="650"/>
        <end position="690"/>
    </location>
</feature>
<keyword evidence="1" id="KW-0175">Coiled coil</keyword>
<dbReference type="OrthoDB" id="5407305at2759"/>
<feature type="compositionally biased region" description="Basic and acidic residues" evidence="2">
    <location>
        <begin position="326"/>
        <end position="335"/>
    </location>
</feature>
<dbReference type="EMBL" id="LCWF01000040">
    <property type="protein sequence ID" value="KKY25611.1"/>
    <property type="molecule type" value="Genomic_DNA"/>
</dbReference>
<organism evidence="3 4">
    <name type="scientific">Phaeomoniella chlamydospora</name>
    <name type="common">Phaeoacremonium chlamydosporum</name>
    <dbReference type="NCBI Taxonomy" id="158046"/>
    <lineage>
        <taxon>Eukaryota</taxon>
        <taxon>Fungi</taxon>
        <taxon>Dikarya</taxon>
        <taxon>Ascomycota</taxon>
        <taxon>Pezizomycotina</taxon>
        <taxon>Eurotiomycetes</taxon>
        <taxon>Chaetothyriomycetidae</taxon>
        <taxon>Phaeomoniellales</taxon>
        <taxon>Phaeomoniellaceae</taxon>
        <taxon>Phaeomoniella</taxon>
    </lineage>
</organism>
<feature type="region of interest" description="Disordered" evidence="2">
    <location>
        <begin position="326"/>
        <end position="413"/>
    </location>
</feature>
<feature type="region of interest" description="Disordered" evidence="2">
    <location>
        <begin position="580"/>
        <end position="621"/>
    </location>
</feature>
<feature type="compositionally biased region" description="Low complexity" evidence="2">
    <location>
        <begin position="62"/>
        <end position="73"/>
    </location>
</feature>
<feature type="region of interest" description="Disordered" evidence="2">
    <location>
        <begin position="494"/>
        <end position="524"/>
    </location>
</feature>
<feature type="compositionally biased region" description="Polar residues" evidence="2">
    <location>
        <begin position="653"/>
        <end position="662"/>
    </location>
</feature>
<feature type="compositionally biased region" description="Polar residues" evidence="2">
    <location>
        <begin position="589"/>
        <end position="605"/>
    </location>
</feature>
<protein>
    <submittedName>
        <fullName evidence="3">Uncharacterized protein</fullName>
    </submittedName>
</protein>